<dbReference type="AlphaFoldDB" id="A0A8J5MSG2"/>
<feature type="signal peptide" evidence="2">
    <location>
        <begin position="1"/>
        <end position="47"/>
    </location>
</feature>
<dbReference type="Proteomes" id="UP000747542">
    <property type="component" value="Unassembled WGS sequence"/>
</dbReference>
<organism evidence="3 4">
    <name type="scientific">Homarus americanus</name>
    <name type="common">American lobster</name>
    <dbReference type="NCBI Taxonomy" id="6706"/>
    <lineage>
        <taxon>Eukaryota</taxon>
        <taxon>Metazoa</taxon>
        <taxon>Ecdysozoa</taxon>
        <taxon>Arthropoda</taxon>
        <taxon>Crustacea</taxon>
        <taxon>Multicrustacea</taxon>
        <taxon>Malacostraca</taxon>
        <taxon>Eumalacostraca</taxon>
        <taxon>Eucarida</taxon>
        <taxon>Decapoda</taxon>
        <taxon>Pleocyemata</taxon>
        <taxon>Astacidea</taxon>
        <taxon>Nephropoidea</taxon>
        <taxon>Nephropidae</taxon>
        <taxon>Homarus</taxon>
    </lineage>
</organism>
<feature type="region of interest" description="Disordered" evidence="1">
    <location>
        <begin position="1"/>
        <end position="22"/>
    </location>
</feature>
<keyword evidence="2" id="KW-0732">Signal</keyword>
<accession>A0A8J5MSG2</accession>
<proteinExistence type="predicted"/>
<keyword evidence="4" id="KW-1185">Reference proteome</keyword>
<sequence>MGGEGQSACHNSIAPRPKLVPTSGETAMNLVSMLVLVMAALLAPVSSLPEPDVLLDRATDLQDQGWVQPPRFHYRGFQRPNPRTNWL</sequence>
<evidence type="ECO:0000313" key="3">
    <source>
        <dbReference type="EMBL" id="KAG7162470.1"/>
    </source>
</evidence>
<dbReference type="EMBL" id="JAHLQT010027705">
    <property type="protein sequence ID" value="KAG7162470.1"/>
    <property type="molecule type" value="Genomic_DNA"/>
</dbReference>
<name>A0A8J5MSG2_HOMAM</name>
<protein>
    <submittedName>
        <fullName evidence="3">Uncharacterized protein</fullName>
    </submittedName>
</protein>
<comment type="caution">
    <text evidence="3">The sequence shown here is derived from an EMBL/GenBank/DDBJ whole genome shotgun (WGS) entry which is preliminary data.</text>
</comment>
<evidence type="ECO:0000313" key="4">
    <source>
        <dbReference type="Proteomes" id="UP000747542"/>
    </source>
</evidence>
<feature type="chain" id="PRO_5035156840" evidence="2">
    <location>
        <begin position="48"/>
        <end position="87"/>
    </location>
</feature>
<reference evidence="3" key="1">
    <citation type="journal article" date="2021" name="Sci. Adv.">
        <title>The American lobster genome reveals insights on longevity, neural, and immune adaptations.</title>
        <authorList>
            <person name="Polinski J.M."/>
            <person name="Zimin A.V."/>
            <person name="Clark K.F."/>
            <person name="Kohn A.B."/>
            <person name="Sadowski N."/>
            <person name="Timp W."/>
            <person name="Ptitsyn A."/>
            <person name="Khanna P."/>
            <person name="Romanova D.Y."/>
            <person name="Williams P."/>
            <person name="Greenwood S.J."/>
            <person name="Moroz L.L."/>
            <person name="Walt D.R."/>
            <person name="Bodnar A.G."/>
        </authorList>
    </citation>
    <scope>NUCLEOTIDE SEQUENCE</scope>
    <source>
        <strain evidence="3">GMGI-L3</strain>
    </source>
</reference>
<gene>
    <name evidence="3" type="ORF">Hamer_G008019</name>
</gene>
<evidence type="ECO:0000256" key="2">
    <source>
        <dbReference type="SAM" id="SignalP"/>
    </source>
</evidence>
<evidence type="ECO:0000256" key="1">
    <source>
        <dbReference type="SAM" id="MobiDB-lite"/>
    </source>
</evidence>